<feature type="transmembrane region" description="Helical" evidence="1">
    <location>
        <begin position="98"/>
        <end position="120"/>
    </location>
</feature>
<feature type="transmembrane region" description="Helical" evidence="1">
    <location>
        <begin position="265"/>
        <end position="283"/>
    </location>
</feature>
<keyword evidence="1" id="KW-0472">Membrane</keyword>
<feature type="transmembrane region" description="Helical" evidence="1">
    <location>
        <begin position="290"/>
        <end position="310"/>
    </location>
</feature>
<reference evidence="2 3" key="1">
    <citation type="submission" date="2019-03" db="EMBL/GenBank/DDBJ databases">
        <title>Draft genome sequences of novel Actinobacteria.</title>
        <authorList>
            <person name="Sahin N."/>
            <person name="Ay H."/>
            <person name="Saygin H."/>
        </authorList>
    </citation>
    <scope>NUCLEOTIDE SEQUENCE [LARGE SCALE GENOMIC DNA]</scope>
    <source>
        <strain evidence="2 3">JCM 30547</strain>
    </source>
</reference>
<dbReference type="Proteomes" id="UP000295075">
    <property type="component" value="Unassembled WGS sequence"/>
</dbReference>
<evidence type="ECO:0000313" key="2">
    <source>
        <dbReference type="EMBL" id="TDC35015.1"/>
    </source>
</evidence>
<dbReference type="OrthoDB" id="5241899at2"/>
<keyword evidence="1" id="KW-0812">Transmembrane</keyword>
<gene>
    <name evidence="2" type="ORF">E1261_02225</name>
</gene>
<comment type="caution">
    <text evidence="2">The sequence shown here is derived from an EMBL/GenBank/DDBJ whole genome shotgun (WGS) entry which is preliminary data.</text>
</comment>
<organism evidence="2 3">
    <name type="scientific">Kribbella albertanoniae</name>
    <dbReference type="NCBI Taxonomy" id="1266829"/>
    <lineage>
        <taxon>Bacteria</taxon>
        <taxon>Bacillati</taxon>
        <taxon>Actinomycetota</taxon>
        <taxon>Actinomycetes</taxon>
        <taxon>Propionibacteriales</taxon>
        <taxon>Kribbellaceae</taxon>
        <taxon>Kribbella</taxon>
    </lineage>
</organism>
<accession>A0A4V2XST9</accession>
<dbReference type="EMBL" id="SMKA01000004">
    <property type="protein sequence ID" value="TDC35015.1"/>
    <property type="molecule type" value="Genomic_DNA"/>
</dbReference>
<keyword evidence="1" id="KW-1133">Transmembrane helix</keyword>
<feature type="transmembrane region" description="Helical" evidence="1">
    <location>
        <begin position="322"/>
        <end position="343"/>
    </location>
</feature>
<feature type="transmembrane region" description="Helical" evidence="1">
    <location>
        <begin position="241"/>
        <end position="259"/>
    </location>
</feature>
<feature type="transmembrane region" description="Helical" evidence="1">
    <location>
        <begin position="132"/>
        <end position="151"/>
    </location>
</feature>
<proteinExistence type="predicted"/>
<feature type="transmembrane region" description="Helical" evidence="1">
    <location>
        <begin position="20"/>
        <end position="39"/>
    </location>
</feature>
<protein>
    <submittedName>
        <fullName evidence="2">Uncharacterized protein</fullName>
    </submittedName>
</protein>
<dbReference type="RefSeq" id="WP_132400950.1">
    <property type="nucleotide sequence ID" value="NZ_SMKA01000004.1"/>
</dbReference>
<name>A0A4V2XST9_9ACTN</name>
<keyword evidence="3" id="KW-1185">Reference proteome</keyword>
<sequence>MRVPAKLAGHRGNAEQRSSVADDGIAALLGVWLIAGVYADGWAHLNVGGLDSFFTPWHGALYGGFTALTAWLAWMTWRRKQPGRSWRDAIPAGYRQGVVGVAVFAAGGVADMVWHLVFGVEAGVDALVSPTHLVLLVGGTLLLSSPLRAVLQRSGALPRRVTDAWPAAVSLATMTALAGFFLSYVSVFAQPTATMPLTSIPEGAPGHLEAELPATVGLAGYLIGTALIVVPLLLARRRGPLPAGTVALVVTFVAVPAAALSEMRWAVPAIAAVGASLVVELLLRALPAASAVTLAVGVPGAVWSGQLIGLALAGDLGWGVEMWAGVVVLTTLAGYLLAVVAGANDRPRTSAGMAG</sequence>
<feature type="transmembrane region" description="Helical" evidence="1">
    <location>
        <begin position="214"/>
        <end position="234"/>
    </location>
</feature>
<dbReference type="AlphaFoldDB" id="A0A4V2XST9"/>
<evidence type="ECO:0000313" key="3">
    <source>
        <dbReference type="Proteomes" id="UP000295075"/>
    </source>
</evidence>
<evidence type="ECO:0000256" key="1">
    <source>
        <dbReference type="SAM" id="Phobius"/>
    </source>
</evidence>
<feature type="transmembrane region" description="Helical" evidence="1">
    <location>
        <begin position="163"/>
        <end position="187"/>
    </location>
</feature>
<feature type="transmembrane region" description="Helical" evidence="1">
    <location>
        <begin position="59"/>
        <end position="77"/>
    </location>
</feature>